<gene>
    <name evidence="1" type="ORF">CO030_01450</name>
</gene>
<dbReference type="AlphaFoldDB" id="A0A2M8FAF1"/>
<evidence type="ECO:0000313" key="2">
    <source>
        <dbReference type="Proteomes" id="UP000231456"/>
    </source>
</evidence>
<organism evidence="1 2">
    <name type="scientific">Candidatus Magasanikbacteria bacterium CG_4_9_14_0_2_um_filter_42_11</name>
    <dbReference type="NCBI Taxonomy" id="1974643"/>
    <lineage>
        <taxon>Bacteria</taxon>
        <taxon>Candidatus Magasanikiibacteriota</taxon>
    </lineage>
</organism>
<evidence type="ECO:0000313" key="1">
    <source>
        <dbReference type="EMBL" id="PJC52710.1"/>
    </source>
</evidence>
<dbReference type="Proteomes" id="UP000231456">
    <property type="component" value="Unassembled WGS sequence"/>
</dbReference>
<protein>
    <submittedName>
        <fullName evidence="1">Uncharacterized protein</fullName>
    </submittedName>
</protein>
<dbReference type="EMBL" id="PFRH01000052">
    <property type="protein sequence ID" value="PJC52710.1"/>
    <property type="molecule type" value="Genomic_DNA"/>
</dbReference>
<comment type="caution">
    <text evidence="1">The sequence shown here is derived from an EMBL/GenBank/DDBJ whole genome shotgun (WGS) entry which is preliminary data.</text>
</comment>
<sequence>MFFLFEFWKGRGGHRTECGCPRRRGVCRLASEVLTQTCEIFDDLVHLPSDVRVATLDTFPLIAGDLGSEICQQRDPLVQFLPDVGVLRDGQKIHRQVDGVVDAGDHLAGARRGLASKREMPRVCAEVADEHCKDKERTTHGFLQLVRHGNLLP</sequence>
<proteinExistence type="predicted"/>
<name>A0A2M8FAF1_9BACT</name>
<reference evidence="2" key="1">
    <citation type="submission" date="2017-09" db="EMBL/GenBank/DDBJ databases">
        <title>Depth-based differentiation of microbial function through sediment-hosted aquifers and enrichment of novel symbionts in the deep terrestrial subsurface.</title>
        <authorList>
            <person name="Probst A.J."/>
            <person name="Ladd B."/>
            <person name="Jarett J.K."/>
            <person name="Geller-Mcgrath D.E."/>
            <person name="Sieber C.M.K."/>
            <person name="Emerson J.B."/>
            <person name="Anantharaman K."/>
            <person name="Thomas B.C."/>
            <person name="Malmstrom R."/>
            <person name="Stieglmeier M."/>
            <person name="Klingl A."/>
            <person name="Woyke T."/>
            <person name="Ryan C.M."/>
            <person name="Banfield J.F."/>
        </authorList>
    </citation>
    <scope>NUCLEOTIDE SEQUENCE [LARGE SCALE GENOMIC DNA]</scope>
</reference>
<accession>A0A2M8FAF1</accession>